<feature type="region of interest" description="Disordered" evidence="1">
    <location>
        <begin position="215"/>
        <end position="274"/>
    </location>
</feature>
<dbReference type="RefSeq" id="XP_009515374.1">
    <property type="nucleotide sequence ID" value="XM_009517079.1"/>
</dbReference>
<organism evidence="2 3">
    <name type="scientific">Phytophthora sojae (strain P6497)</name>
    <name type="common">Soybean stem and root rot agent</name>
    <name type="synonym">Phytophthora megasperma f. sp. glycines</name>
    <dbReference type="NCBI Taxonomy" id="1094619"/>
    <lineage>
        <taxon>Eukaryota</taxon>
        <taxon>Sar</taxon>
        <taxon>Stramenopiles</taxon>
        <taxon>Oomycota</taxon>
        <taxon>Peronosporomycetes</taxon>
        <taxon>Peronosporales</taxon>
        <taxon>Peronosporaceae</taxon>
        <taxon>Phytophthora</taxon>
    </lineage>
</organism>
<dbReference type="GeneID" id="20643094"/>
<proteinExistence type="predicted"/>
<dbReference type="InParanoid" id="G4YH76"/>
<dbReference type="Proteomes" id="UP000002640">
    <property type="component" value="Unassembled WGS sequence"/>
</dbReference>
<gene>
    <name evidence="2" type="ORF">PHYSODRAFT_309021</name>
</gene>
<protein>
    <submittedName>
        <fullName evidence="2">Uncharacterized protein</fullName>
    </submittedName>
</protein>
<feature type="region of interest" description="Disordered" evidence="1">
    <location>
        <begin position="138"/>
        <end position="170"/>
    </location>
</feature>
<feature type="compositionally biased region" description="Polar residues" evidence="1">
    <location>
        <begin position="222"/>
        <end position="242"/>
    </location>
</feature>
<evidence type="ECO:0000313" key="2">
    <source>
        <dbReference type="EMBL" id="EGZ28099.1"/>
    </source>
</evidence>
<name>G4YH76_PHYSP</name>
<sequence>MPNMNSAAPPTLFPEPPMPTVGFASTSTNMFFPTGQINPMQTSSGFSSTTSMAVSGVTTSTQGYAMSSGVQTFTPNAYMTSTSGAPNASAAFMNQQNYMMGGGMMNPQQQFMPMPMPMNMAPSSGGNMFGNNYGMSSVPTSASSSNTGNSSSGNNFPVDPFMTPLGFSPDPSFGSSGFPMAGMAGMSMQQQQQMMASMSGGNFGAQGASMMPNNFGYGGMSTGPTSSSQNMMPQALPNQQFQPAPGGLQPFQQQNQLPHHPPQQPGAGSMNMPPDSALYGDSNVNIFEGLTDDAFFPMQ</sequence>
<reference evidence="2 3" key="1">
    <citation type="journal article" date="2006" name="Science">
        <title>Phytophthora genome sequences uncover evolutionary origins and mechanisms of pathogenesis.</title>
        <authorList>
            <person name="Tyler B.M."/>
            <person name="Tripathy S."/>
            <person name="Zhang X."/>
            <person name="Dehal P."/>
            <person name="Jiang R.H."/>
            <person name="Aerts A."/>
            <person name="Arredondo F.D."/>
            <person name="Baxter L."/>
            <person name="Bensasson D."/>
            <person name="Beynon J.L."/>
            <person name="Chapman J."/>
            <person name="Damasceno C.M."/>
            <person name="Dorrance A.E."/>
            <person name="Dou D."/>
            <person name="Dickerman A.W."/>
            <person name="Dubchak I.L."/>
            <person name="Garbelotto M."/>
            <person name="Gijzen M."/>
            <person name="Gordon S.G."/>
            <person name="Govers F."/>
            <person name="Grunwald N.J."/>
            <person name="Huang W."/>
            <person name="Ivors K.L."/>
            <person name="Jones R.W."/>
            <person name="Kamoun S."/>
            <person name="Krampis K."/>
            <person name="Lamour K.H."/>
            <person name="Lee M.K."/>
            <person name="McDonald W.H."/>
            <person name="Medina M."/>
            <person name="Meijer H.J."/>
            <person name="Nordberg E.K."/>
            <person name="Maclean D.J."/>
            <person name="Ospina-Giraldo M.D."/>
            <person name="Morris P.F."/>
            <person name="Phuntumart V."/>
            <person name="Putnam N.H."/>
            <person name="Rash S."/>
            <person name="Rose J.K."/>
            <person name="Sakihama Y."/>
            <person name="Salamov A.A."/>
            <person name="Savidor A."/>
            <person name="Scheuring C.F."/>
            <person name="Smith B.M."/>
            <person name="Sobral B.W."/>
            <person name="Terry A."/>
            <person name="Torto-Alalibo T.A."/>
            <person name="Win J."/>
            <person name="Xu Z."/>
            <person name="Zhang H."/>
            <person name="Grigoriev I.V."/>
            <person name="Rokhsar D.S."/>
            <person name="Boore J.L."/>
        </authorList>
    </citation>
    <scope>NUCLEOTIDE SEQUENCE [LARGE SCALE GENOMIC DNA]</scope>
    <source>
        <strain evidence="2 3">P6497</strain>
    </source>
</reference>
<dbReference type="STRING" id="1094619.G4YH76"/>
<dbReference type="EMBL" id="JH159151">
    <property type="protein sequence ID" value="EGZ28099.1"/>
    <property type="molecule type" value="Genomic_DNA"/>
</dbReference>
<evidence type="ECO:0000313" key="3">
    <source>
        <dbReference type="Proteomes" id="UP000002640"/>
    </source>
</evidence>
<dbReference type="AlphaFoldDB" id="G4YH76"/>
<dbReference type="OMA" id="AFMNQQN"/>
<feature type="compositionally biased region" description="Low complexity" evidence="1">
    <location>
        <begin position="245"/>
        <end position="258"/>
    </location>
</feature>
<keyword evidence="3" id="KW-1185">Reference proteome</keyword>
<feature type="compositionally biased region" description="Low complexity" evidence="1">
    <location>
        <begin position="138"/>
        <end position="155"/>
    </location>
</feature>
<dbReference type="KEGG" id="psoj:PHYSODRAFT_309021"/>
<accession>G4YH76</accession>
<evidence type="ECO:0000256" key="1">
    <source>
        <dbReference type="SAM" id="MobiDB-lite"/>
    </source>
</evidence>